<keyword evidence="6 13" id="KW-0812">Transmembrane</keyword>
<dbReference type="SUPFAM" id="SSF47384">
    <property type="entry name" value="Homodimeric domain of signal transducing histidine kinase"/>
    <property type="match status" value="1"/>
</dbReference>
<feature type="domain" description="HAMP" evidence="15">
    <location>
        <begin position="185"/>
        <end position="237"/>
    </location>
</feature>
<evidence type="ECO:0000256" key="8">
    <source>
        <dbReference type="ARBA" id="ARBA00022777"/>
    </source>
</evidence>
<dbReference type="EC" id="2.7.13.3" evidence="3"/>
<dbReference type="GO" id="GO:0005886">
    <property type="term" value="C:plasma membrane"/>
    <property type="evidence" value="ECO:0007669"/>
    <property type="project" value="TreeGrafter"/>
</dbReference>
<keyword evidence="5" id="KW-0808">Transferase</keyword>
<keyword evidence="7" id="KW-0547">Nucleotide-binding</keyword>
<evidence type="ECO:0000256" key="6">
    <source>
        <dbReference type="ARBA" id="ARBA00022692"/>
    </source>
</evidence>
<name>C7RPR7_ACCRE</name>
<dbReference type="PRINTS" id="PR00344">
    <property type="entry name" value="BCTRLSENSOR"/>
</dbReference>
<evidence type="ECO:0000256" key="1">
    <source>
        <dbReference type="ARBA" id="ARBA00000085"/>
    </source>
</evidence>
<dbReference type="PANTHER" id="PTHR45436:SF14">
    <property type="entry name" value="SENSOR PROTEIN QSEC"/>
    <property type="match status" value="1"/>
</dbReference>
<dbReference type="Pfam" id="PF00512">
    <property type="entry name" value="HisKA"/>
    <property type="match status" value="1"/>
</dbReference>
<dbReference type="CDD" id="cd00075">
    <property type="entry name" value="HATPase"/>
    <property type="match status" value="1"/>
</dbReference>
<dbReference type="SUPFAM" id="SSF55874">
    <property type="entry name" value="ATPase domain of HSP90 chaperone/DNA topoisomerase II/histidine kinase"/>
    <property type="match status" value="1"/>
</dbReference>
<dbReference type="InterPro" id="IPR004358">
    <property type="entry name" value="Sig_transdc_His_kin-like_C"/>
</dbReference>
<feature type="domain" description="Histidine kinase" evidence="14">
    <location>
        <begin position="245"/>
        <end position="456"/>
    </location>
</feature>
<evidence type="ECO:0000256" key="7">
    <source>
        <dbReference type="ARBA" id="ARBA00022741"/>
    </source>
</evidence>
<dbReference type="HOGENOM" id="CLU_000445_89_37_4"/>
<dbReference type="Pfam" id="PF02518">
    <property type="entry name" value="HATPase_c"/>
    <property type="match status" value="1"/>
</dbReference>
<keyword evidence="9" id="KW-0067">ATP-binding</keyword>
<dbReference type="InterPro" id="IPR036097">
    <property type="entry name" value="HisK_dim/P_sf"/>
</dbReference>
<dbReference type="PROSITE" id="PS50109">
    <property type="entry name" value="HIS_KIN"/>
    <property type="match status" value="1"/>
</dbReference>
<dbReference type="OrthoDB" id="8554694at2"/>
<reference evidence="16" key="1">
    <citation type="submission" date="2009-08" db="EMBL/GenBank/DDBJ databases">
        <authorList>
            <consortium name="US DOE Joint Genome Institute"/>
            <person name="Lucas S."/>
            <person name="Copeland A."/>
            <person name="Lapidus A."/>
            <person name="Glavina del Rio T."/>
            <person name="Dalin E."/>
            <person name="Tice H."/>
            <person name="Bruce D."/>
            <person name="Barry K."/>
            <person name="Pitluck S."/>
            <person name="Lowry S."/>
            <person name="Larimer F."/>
            <person name="Land M."/>
            <person name="Hauser L."/>
            <person name="Kyrpides N."/>
            <person name="Ivanova N."/>
            <person name="McMahon K.D."/>
            <person name="Hugenholtz P."/>
        </authorList>
    </citation>
    <scope>NUCLEOTIDE SEQUENCE</scope>
    <source>
        <strain evidence="16">UW-1</strain>
    </source>
</reference>
<comment type="subcellular location">
    <subcellularLocation>
        <location evidence="2">Membrane</location>
        <topology evidence="2">Multi-pass membrane protein</topology>
    </subcellularLocation>
</comment>
<dbReference type="InterPro" id="IPR005467">
    <property type="entry name" value="His_kinase_dom"/>
</dbReference>
<keyword evidence="4" id="KW-0597">Phosphoprotein</keyword>
<accession>C7RPR7</accession>
<dbReference type="InterPro" id="IPR050428">
    <property type="entry name" value="TCS_sensor_his_kinase"/>
</dbReference>
<dbReference type="CDD" id="cd00082">
    <property type="entry name" value="HisKA"/>
    <property type="match status" value="1"/>
</dbReference>
<dbReference type="InterPro" id="IPR036890">
    <property type="entry name" value="HATPase_C_sf"/>
</dbReference>
<evidence type="ECO:0000256" key="13">
    <source>
        <dbReference type="SAM" id="Phobius"/>
    </source>
</evidence>
<proteinExistence type="predicted"/>
<evidence type="ECO:0000256" key="3">
    <source>
        <dbReference type="ARBA" id="ARBA00012438"/>
    </source>
</evidence>
<keyword evidence="12 13" id="KW-0472">Membrane</keyword>
<keyword evidence="8 16" id="KW-0418">Kinase</keyword>
<evidence type="ECO:0000256" key="9">
    <source>
        <dbReference type="ARBA" id="ARBA00022840"/>
    </source>
</evidence>
<dbReference type="PANTHER" id="PTHR45436">
    <property type="entry name" value="SENSOR HISTIDINE KINASE YKOH"/>
    <property type="match status" value="1"/>
</dbReference>
<dbReference type="SMART" id="SM00388">
    <property type="entry name" value="HisKA"/>
    <property type="match status" value="1"/>
</dbReference>
<evidence type="ECO:0000256" key="11">
    <source>
        <dbReference type="ARBA" id="ARBA00023012"/>
    </source>
</evidence>
<protein>
    <recommendedName>
        <fullName evidence="3">histidine kinase</fullName>
        <ecNumber evidence="3">2.7.13.3</ecNumber>
    </recommendedName>
</protein>
<dbReference type="InterPro" id="IPR003660">
    <property type="entry name" value="HAMP_dom"/>
</dbReference>
<dbReference type="Gene3D" id="1.10.287.130">
    <property type="match status" value="1"/>
</dbReference>
<keyword evidence="10 13" id="KW-1133">Transmembrane helix</keyword>
<evidence type="ECO:0000256" key="4">
    <source>
        <dbReference type="ARBA" id="ARBA00022553"/>
    </source>
</evidence>
<dbReference type="PROSITE" id="PS50885">
    <property type="entry name" value="HAMP"/>
    <property type="match status" value="1"/>
</dbReference>
<dbReference type="eggNOG" id="COG2205">
    <property type="taxonomic scope" value="Bacteria"/>
</dbReference>
<comment type="catalytic activity">
    <reaction evidence="1">
        <text>ATP + protein L-histidine = ADP + protein N-phospho-L-histidine.</text>
        <dbReference type="EC" id="2.7.13.3"/>
    </reaction>
</comment>
<dbReference type="EMBL" id="CP001715">
    <property type="protein sequence ID" value="ACV34310.1"/>
    <property type="molecule type" value="Genomic_DNA"/>
</dbReference>
<dbReference type="InterPro" id="IPR003594">
    <property type="entry name" value="HATPase_dom"/>
</dbReference>
<feature type="transmembrane region" description="Helical" evidence="13">
    <location>
        <begin position="166"/>
        <end position="184"/>
    </location>
</feature>
<sequence precursor="true">MPKSLQCAQVRSLRWRLLRTVCIAALLGLALSGALSYQQAQHEAEELMDGHLAQSARLLLALVRDNESHLADLAARLATVRSDQANLYEPPLEFQIGRADGSLLLRSEHAPGIPLSAATGYSVIEHDGHPWRMLNMQAASGDYRVQVGQSITLRDRAALEVAGQSVLPIAAISPLLLLLIYYSVRSGLKPLDDLAADVASRSPENLGPLANRAAPSEAQPLVAALNRLLFRLRDTLESERRFTADAAHELRTPLAIVKIQAQVAQLSPDANDRQHALRQIVAGADRATRVLEQLLRLARLDPLARLPNPVEVDLAELARQGLADFLQSVDARDIRLQTAGSPLLVRGDAELLQIVLRNLLDNALRYTPADSRIHVFARRQGGELSLGVADDGPGVPPTELPRLVERFYRGREANAEGSGLGLAIVQRIAELHDARFEVENLAAGGFTARLRWCRSPTA</sequence>
<dbReference type="AlphaFoldDB" id="C7RPR7"/>
<evidence type="ECO:0000256" key="5">
    <source>
        <dbReference type="ARBA" id="ARBA00022679"/>
    </source>
</evidence>
<keyword evidence="11" id="KW-0902">Two-component regulatory system</keyword>
<dbReference type="InterPro" id="IPR013727">
    <property type="entry name" value="2CSK_N"/>
</dbReference>
<reference evidence="16" key="2">
    <citation type="submission" date="2009-09" db="EMBL/GenBank/DDBJ databases">
        <title>Complete sequence of chromosome of Candidatus Accumulibacter phosphatis clade IIA str. UW-1.</title>
        <authorList>
            <consortium name="US DOE Joint Genome Institute"/>
            <person name="Martin H.G."/>
            <person name="Ivanova N."/>
            <person name="Kunin V."/>
            <person name="Warnecke F."/>
            <person name="Barry K."/>
            <person name="He S."/>
            <person name="Salamov A."/>
            <person name="Szeto E."/>
            <person name="Dalin E."/>
            <person name="Pangilinan J.L."/>
            <person name="Lapidus A."/>
            <person name="Lowry S."/>
            <person name="Kyrpides N.C."/>
            <person name="McMahon K.D."/>
            <person name="Hugenholtz P."/>
        </authorList>
    </citation>
    <scope>NUCLEOTIDE SEQUENCE [LARGE SCALE GENOMIC DNA]</scope>
    <source>
        <strain evidence="16">UW-1</strain>
    </source>
</reference>
<dbReference type="KEGG" id="app:CAP2UW1_0973"/>
<dbReference type="Gene3D" id="3.30.565.10">
    <property type="entry name" value="Histidine kinase-like ATPase, C-terminal domain"/>
    <property type="match status" value="1"/>
</dbReference>
<dbReference type="InterPro" id="IPR003661">
    <property type="entry name" value="HisK_dim/P_dom"/>
</dbReference>
<evidence type="ECO:0000256" key="10">
    <source>
        <dbReference type="ARBA" id="ARBA00022989"/>
    </source>
</evidence>
<evidence type="ECO:0000256" key="2">
    <source>
        <dbReference type="ARBA" id="ARBA00004141"/>
    </source>
</evidence>
<dbReference type="GO" id="GO:0005524">
    <property type="term" value="F:ATP binding"/>
    <property type="evidence" value="ECO:0007669"/>
    <property type="project" value="UniProtKB-KW"/>
</dbReference>
<evidence type="ECO:0000313" key="16">
    <source>
        <dbReference type="EMBL" id="ACV34310.1"/>
    </source>
</evidence>
<dbReference type="GO" id="GO:0000155">
    <property type="term" value="F:phosphorelay sensor kinase activity"/>
    <property type="evidence" value="ECO:0007669"/>
    <property type="project" value="InterPro"/>
</dbReference>
<gene>
    <name evidence="16" type="ordered locus">CAP2UW1_0973</name>
</gene>
<dbReference type="SMART" id="SM00387">
    <property type="entry name" value="HATPase_c"/>
    <property type="match status" value="1"/>
</dbReference>
<organism evidence="16">
    <name type="scientific">Accumulibacter regalis</name>
    <dbReference type="NCBI Taxonomy" id="522306"/>
    <lineage>
        <taxon>Bacteria</taxon>
        <taxon>Pseudomonadati</taxon>
        <taxon>Pseudomonadota</taxon>
        <taxon>Betaproteobacteria</taxon>
        <taxon>Candidatus Accumulibacter</taxon>
    </lineage>
</organism>
<dbReference type="STRING" id="522306.CAP2UW1_0973"/>
<dbReference type="Pfam" id="PF08521">
    <property type="entry name" value="2CSK_N"/>
    <property type="match status" value="1"/>
</dbReference>
<evidence type="ECO:0000259" key="14">
    <source>
        <dbReference type="PROSITE" id="PS50109"/>
    </source>
</evidence>
<evidence type="ECO:0000256" key="12">
    <source>
        <dbReference type="ARBA" id="ARBA00023136"/>
    </source>
</evidence>
<evidence type="ECO:0000259" key="15">
    <source>
        <dbReference type="PROSITE" id="PS50885"/>
    </source>
</evidence>